<dbReference type="Proteomes" id="UP001501414">
    <property type="component" value="Unassembled WGS sequence"/>
</dbReference>
<evidence type="ECO:0000313" key="1">
    <source>
        <dbReference type="EMBL" id="GAA1399314.1"/>
    </source>
</evidence>
<reference evidence="1 2" key="1">
    <citation type="journal article" date="2019" name="Int. J. Syst. Evol. Microbiol.">
        <title>The Global Catalogue of Microorganisms (GCM) 10K type strain sequencing project: providing services to taxonomists for standard genome sequencing and annotation.</title>
        <authorList>
            <consortium name="The Broad Institute Genomics Platform"/>
            <consortium name="The Broad Institute Genome Sequencing Center for Infectious Disease"/>
            <person name="Wu L."/>
            <person name="Ma J."/>
        </authorList>
    </citation>
    <scope>NUCLEOTIDE SEQUENCE [LARGE SCALE GENOMIC DNA]</scope>
    <source>
        <strain evidence="1 2">JCM 11896</strain>
    </source>
</reference>
<gene>
    <name evidence="1" type="ORF">GCM10009613_54760</name>
</gene>
<keyword evidence="2" id="KW-1185">Reference proteome</keyword>
<organism evidence="1 2">
    <name type="scientific">Pseudonocardia kongjuensis</name>
    <dbReference type="NCBI Taxonomy" id="102227"/>
    <lineage>
        <taxon>Bacteria</taxon>
        <taxon>Bacillati</taxon>
        <taxon>Actinomycetota</taxon>
        <taxon>Actinomycetes</taxon>
        <taxon>Pseudonocardiales</taxon>
        <taxon>Pseudonocardiaceae</taxon>
        <taxon>Pseudonocardia</taxon>
    </lineage>
</organism>
<dbReference type="EMBL" id="BAAAJK010000046">
    <property type="protein sequence ID" value="GAA1399314.1"/>
    <property type="molecule type" value="Genomic_DNA"/>
</dbReference>
<sequence length="56" mass="6097">MLQQRRLPDAGFAAQHEGAAVPGVCLREQVLDGRALRAPAQEITQLCSRIIPFAPE</sequence>
<comment type="caution">
    <text evidence="1">The sequence shown here is derived from an EMBL/GenBank/DDBJ whole genome shotgun (WGS) entry which is preliminary data.</text>
</comment>
<accession>A0ABN1Y6N9</accession>
<protein>
    <submittedName>
        <fullName evidence="1">Uncharacterized protein</fullName>
    </submittedName>
</protein>
<proteinExistence type="predicted"/>
<evidence type="ECO:0000313" key="2">
    <source>
        <dbReference type="Proteomes" id="UP001501414"/>
    </source>
</evidence>
<name>A0ABN1Y6N9_9PSEU</name>